<dbReference type="EMBL" id="CAADHB010000061">
    <property type="protein sequence ID" value="VFK79715.1"/>
    <property type="molecule type" value="Genomic_DNA"/>
</dbReference>
<dbReference type="SUPFAM" id="SSF56672">
    <property type="entry name" value="DNA/RNA polymerases"/>
    <property type="match status" value="1"/>
</dbReference>
<dbReference type="InterPro" id="IPR043502">
    <property type="entry name" value="DNA/RNA_pol_sf"/>
</dbReference>
<evidence type="ECO:0000313" key="3">
    <source>
        <dbReference type="EMBL" id="VFK37441.1"/>
    </source>
</evidence>
<dbReference type="EMBL" id="CAADFU010000015">
    <property type="protein sequence ID" value="VFK42196.1"/>
    <property type="molecule type" value="Genomic_DNA"/>
</dbReference>
<dbReference type="InterPro" id="IPR051083">
    <property type="entry name" value="GrpII_Intron_Splice-Mob/Def"/>
</dbReference>
<gene>
    <name evidence="5" type="ORF">BECKSD772D_GA0070982_106113</name>
    <name evidence="4" type="ORF">BECKSD772E_GA0070983_101513</name>
    <name evidence="3" type="ORF">BECKSD772F_GA0070984_101513</name>
</gene>
<evidence type="ECO:0000313" key="5">
    <source>
        <dbReference type="EMBL" id="VFK79715.1"/>
    </source>
</evidence>
<dbReference type="PANTHER" id="PTHR34047:SF8">
    <property type="entry name" value="PROTEIN YKFC"/>
    <property type="match status" value="1"/>
</dbReference>
<comment type="similarity">
    <text evidence="1">Belongs to the bacterial reverse transcriptase family.</text>
</comment>
<keyword evidence="5" id="KW-0695">RNA-directed DNA polymerase</keyword>
<proteinExistence type="inferred from homology"/>
<dbReference type="PANTHER" id="PTHR34047">
    <property type="entry name" value="NUCLEAR INTRON MATURASE 1, MITOCHONDRIAL-RELATED"/>
    <property type="match status" value="1"/>
</dbReference>
<organism evidence="5">
    <name type="scientific">Candidatus Kentrum sp. SD</name>
    <dbReference type="NCBI Taxonomy" id="2126332"/>
    <lineage>
        <taxon>Bacteria</taxon>
        <taxon>Pseudomonadati</taxon>
        <taxon>Pseudomonadota</taxon>
        <taxon>Gammaproteobacteria</taxon>
        <taxon>Candidatus Kentrum</taxon>
    </lineage>
</organism>
<evidence type="ECO:0000313" key="4">
    <source>
        <dbReference type="EMBL" id="VFK42196.1"/>
    </source>
</evidence>
<keyword evidence="5" id="KW-0548">Nucleotidyltransferase</keyword>
<feature type="domain" description="Reverse transcriptase" evidence="2">
    <location>
        <begin position="1"/>
        <end position="78"/>
    </location>
</feature>
<accession>A0A451BN37</accession>
<dbReference type="PROSITE" id="PS50878">
    <property type="entry name" value="RT_POL"/>
    <property type="match status" value="1"/>
</dbReference>
<evidence type="ECO:0000259" key="2">
    <source>
        <dbReference type="PROSITE" id="PS50878"/>
    </source>
</evidence>
<keyword evidence="5" id="KW-0808">Transferase</keyword>
<reference evidence="5" key="1">
    <citation type="submission" date="2019-02" db="EMBL/GenBank/DDBJ databases">
        <authorList>
            <person name="Gruber-Vodicka R. H."/>
            <person name="Seah K. B. B."/>
        </authorList>
    </citation>
    <scope>NUCLEOTIDE SEQUENCE</scope>
    <source>
        <strain evidence="5">BECK_S127</strain>
        <strain evidence="4">BECK_S1320</strain>
        <strain evidence="3">BECK_S1321</strain>
    </source>
</reference>
<evidence type="ECO:0000256" key="1">
    <source>
        <dbReference type="ARBA" id="ARBA00034120"/>
    </source>
</evidence>
<dbReference type="Pfam" id="PF00078">
    <property type="entry name" value="RVT_1"/>
    <property type="match status" value="1"/>
</dbReference>
<name>A0A451BN37_9GAMM</name>
<dbReference type="GO" id="GO:0003964">
    <property type="term" value="F:RNA-directed DNA polymerase activity"/>
    <property type="evidence" value="ECO:0007669"/>
    <property type="project" value="UniProtKB-KW"/>
</dbReference>
<dbReference type="EMBL" id="CAADFR010000015">
    <property type="protein sequence ID" value="VFK37441.1"/>
    <property type="molecule type" value="Genomic_DNA"/>
</dbReference>
<dbReference type="AlphaFoldDB" id="A0A451BN37"/>
<sequence>MLANIALDSLDWLLDRQGLRFARYADNFVVMCRSHAKPEEALARVRSHLKNQLKLNPSPEKTRFASIEEDFEYLGFTLSSHSRTMREKSLENFKTKIRAKTCTITKRSHNPDDDLITQANRIVRGTANYLNLGKQKSRRTGTRTRVHPLRSRREALTYPATAASNNRSLFRKLDRWIRMRLFAFRSNENGQPIIAVSA</sequence>
<dbReference type="InterPro" id="IPR000477">
    <property type="entry name" value="RT_dom"/>
</dbReference>
<protein>
    <submittedName>
        <fullName evidence="5">Reverse transcriptase (RNA-dependent DNA polymerase)</fullName>
    </submittedName>
</protein>